<proteinExistence type="predicted"/>
<evidence type="ECO:0000313" key="1">
    <source>
        <dbReference type="EMBL" id="KAG2276037.1"/>
    </source>
</evidence>
<accession>A0A8X7QTH9</accession>
<organism evidence="1 2">
    <name type="scientific">Brassica carinata</name>
    <name type="common">Ethiopian mustard</name>
    <name type="synonym">Abyssinian cabbage</name>
    <dbReference type="NCBI Taxonomy" id="52824"/>
    <lineage>
        <taxon>Eukaryota</taxon>
        <taxon>Viridiplantae</taxon>
        <taxon>Streptophyta</taxon>
        <taxon>Embryophyta</taxon>
        <taxon>Tracheophyta</taxon>
        <taxon>Spermatophyta</taxon>
        <taxon>Magnoliopsida</taxon>
        <taxon>eudicotyledons</taxon>
        <taxon>Gunneridae</taxon>
        <taxon>Pentapetalae</taxon>
        <taxon>rosids</taxon>
        <taxon>malvids</taxon>
        <taxon>Brassicales</taxon>
        <taxon>Brassicaceae</taxon>
        <taxon>Brassiceae</taxon>
        <taxon>Brassica</taxon>
    </lineage>
</organism>
<comment type="caution">
    <text evidence="1">The sequence shown here is derived from an EMBL/GenBank/DDBJ whole genome shotgun (WGS) entry which is preliminary data.</text>
</comment>
<evidence type="ECO:0000313" key="2">
    <source>
        <dbReference type="Proteomes" id="UP000886595"/>
    </source>
</evidence>
<sequence>MVAREASVAEDYEAGGGLVDDEDYDGWVATHGRSKGCLMKMVLRLFDHGETKAYDRLHSKEDRGHGL</sequence>
<dbReference type="EMBL" id="JAAMPC010000012">
    <property type="protein sequence ID" value="KAG2276037.1"/>
    <property type="molecule type" value="Genomic_DNA"/>
</dbReference>
<gene>
    <name evidence="1" type="ORF">Bca52824_058592</name>
</gene>
<name>A0A8X7QTH9_BRACI</name>
<dbReference type="AlphaFoldDB" id="A0A8X7QTH9"/>
<keyword evidence="2" id="KW-1185">Reference proteome</keyword>
<dbReference type="Proteomes" id="UP000886595">
    <property type="component" value="Unassembled WGS sequence"/>
</dbReference>
<dbReference type="OrthoDB" id="10395598at2759"/>
<protein>
    <submittedName>
        <fullName evidence="1">Uncharacterized protein</fullName>
    </submittedName>
</protein>
<reference evidence="1 2" key="1">
    <citation type="submission" date="2020-02" db="EMBL/GenBank/DDBJ databases">
        <authorList>
            <person name="Ma Q."/>
            <person name="Huang Y."/>
            <person name="Song X."/>
            <person name="Pei D."/>
        </authorList>
    </citation>
    <scope>NUCLEOTIDE SEQUENCE [LARGE SCALE GENOMIC DNA]</scope>
    <source>
        <strain evidence="1">Sxm20200214</strain>
        <tissue evidence="1">Leaf</tissue>
    </source>
</reference>